<sequence>MDDTVVLDGRSAARRHRRRSASMLLVGSLTLLVSAAACGSDDDGSEPGPVDSAAAASALGPVRAAAGEPVKIGIVSDGRSAAIDNSVQFDVAEATAKYLNEHRGGIGGRPVELVTCETQADPAKATDCGNQMIENDVVAVAVGESGVGDSVWEPLAAADVPVMLYGATNPAVLSDPTTFTVSDPNFGIQQLPIAIAKAEKLSKVTSVVIDVPALLHNVEEVAPRLMEEAGLDYQLVRVPPGTADMTPLLQGVVGDDPSMAFVVGNDSFCISAFNGLKAVGFDGPISAISQCITDATRDAVPGDVLDGMTVAASMPTGGDDPSTVLYNAVLETYGKDIDASSSTGRGMFVTFAGLAVALEGITGDVTPATAAAAISSMPEKELPGAGGLRFRCNGKAFPETPAVCVRGGLTTVLDNEGQSTAFKVVASSPILD</sequence>
<protein>
    <submittedName>
        <fullName evidence="4">Branched-chain amino acid ABC transporter substrate-binding protein</fullName>
    </submittedName>
</protein>
<dbReference type="PANTHER" id="PTHR30483">
    <property type="entry name" value="LEUCINE-SPECIFIC-BINDING PROTEIN"/>
    <property type="match status" value="1"/>
</dbReference>
<evidence type="ECO:0000256" key="2">
    <source>
        <dbReference type="ARBA" id="ARBA00022729"/>
    </source>
</evidence>
<evidence type="ECO:0000256" key="1">
    <source>
        <dbReference type="ARBA" id="ARBA00010062"/>
    </source>
</evidence>
<dbReference type="Gene3D" id="3.40.50.2300">
    <property type="match status" value="2"/>
</dbReference>
<organism evidence="4 5">
    <name type="scientific">Parafrankia colletiae</name>
    <dbReference type="NCBI Taxonomy" id="573497"/>
    <lineage>
        <taxon>Bacteria</taxon>
        <taxon>Bacillati</taxon>
        <taxon>Actinomycetota</taxon>
        <taxon>Actinomycetes</taxon>
        <taxon>Frankiales</taxon>
        <taxon>Frankiaceae</taxon>
        <taxon>Parafrankia</taxon>
    </lineage>
</organism>
<accession>A0A1S1QMZ0</accession>
<name>A0A1S1QMZ0_9ACTN</name>
<dbReference type="InterPro" id="IPR051010">
    <property type="entry name" value="BCAA_transport"/>
</dbReference>
<gene>
    <name evidence="4" type="ORF">CC117_20775</name>
</gene>
<reference evidence="5" key="1">
    <citation type="submission" date="2016-07" db="EMBL/GenBank/DDBJ databases">
        <title>Sequence Frankia sp. strain CcI1.17.</title>
        <authorList>
            <person name="Ghodhbane-Gtari F."/>
            <person name="Swanson E."/>
            <person name="Gueddou A."/>
            <person name="Morris K."/>
            <person name="Hezbri K."/>
            <person name="Ktari A."/>
            <person name="Nouioui I."/>
            <person name="Abebe-Akele F."/>
            <person name="Simpson S."/>
            <person name="Thomas K."/>
            <person name="Gtari M."/>
            <person name="Tisa L.S."/>
            <person name="Hurst S."/>
        </authorList>
    </citation>
    <scope>NUCLEOTIDE SEQUENCE [LARGE SCALE GENOMIC DNA]</scope>
    <source>
        <strain evidence="5">Cc1.17</strain>
    </source>
</reference>
<keyword evidence="5" id="KW-1185">Reference proteome</keyword>
<comment type="similarity">
    <text evidence="1">Belongs to the leucine-binding protein family.</text>
</comment>
<keyword evidence="2" id="KW-0732">Signal</keyword>
<evidence type="ECO:0000259" key="3">
    <source>
        <dbReference type="Pfam" id="PF13458"/>
    </source>
</evidence>
<evidence type="ECO:0000313" key="4">
    <source>
        <dbReference type="EMBL" id="OHV34949.1"/>
    </source>
</evidence>
<feature type="domain" description="Leucine-binding protein" evidence="3">
    <location>
        <begin position="69"/>
        <end position="396"/>
    </location>
</feature>
<dbReference type="InterPro" id="IPR028082">
    <property type="entry name" value="Peripla_BP_I"/>
</dbReference>
<dbReference type="AlphaFoldDB" id="A0A1S1QMZ0"/>
<dbReference type="EMBL" id="MBLM01000125">
    <property type="protein sequence ID" value="OHV34949.1"/>
    <property type="molecule type" value="Genomic_DNA"/>
</dbReference>
<dbReference type="Proteomes" id="UP000179627">
    <property type="component" value="Unassembled WGS sequence"/>
</dbReference>
<evidence type="ECO:0000313" key="5">
    <source>
        <dbReference type="Proteomes" id="UP000179627"/>
    </source>
</evidence>
<dbReference type="PANTHER" id="PTHR30483:SF6">
    <property type="entry name" value="PERIPLASMIC BINDING PROTEIN OF ABC TRANSPORTER FOR NATURAL AMINO ACIDS"/>
    <property type="match status" value="1"/>
</dbReference>
<dbReference type="RefSeq" id="WP_071086014.1">
    <property type="nucleotide sequence ID" value="NZ_MBLM01000125.1"/>
</dbReference>
<dbReference type="SUPFAM" id="SSF53822">
    <property type="entry name" value="Periplasmic binding protein-like I"/>
    <property type="match status" value="1"/>
</dbReference>
<dbReference type="Pfam" id="PF13458">
    <property type="entry name" value="Peripla_BP_6"/>
    <property type="match status" value="1"/>
</dbReference>
<proteinExistence type="inferred from homology"/>
<comment type="caution">
    <text evidence="4">The sequence shown here is derived from an EMBL/GenBank/DDBJ whole genome shotgun (WGS) entry which is preliminary data.</text>
</comment>
<dbReference type="InterPro" id="IPR028081">
    <property type="entry name" value="Leu-bd"/>
</dbReference>